<dbReference type="EMBL" id="BOOG01000051">
    <property type="protein sequence ID" value="GIH72423.1"/>
    <property type="molecule type" value="Genomic_DNA"/>
</dbReference>
<evidence type="ECO:0000313" key="6">
    <source>
        <dbReference type="EMBL" id="GIH72423.1"/>
    </source>
</evidence>
<dbReference type="InterPro" id="IPR029510">
    <property type="entry name" value="Ald_DH_CS_GLU"/>
</dbReference>
<dbReference type="Proteomes" id="UP000610966">
    <property type="component" value="Unassembled WGS sequence"/>
</dbReference>
<feature type="active site" evidence="3">
    <location>
        <position position="256"/>
    </location>
</feature>
<keyword evidence="7" id="KW-1185">Reference proteome</keyword>
<dbReference type="SUPFAM" id="SSF53720">
    <property type="entry name" value="ALDH-like"/>
    <property type="match status" value="1"/>
</dbReference>
<evidence type="ECO:0000256" key="3">
    <source>
        <dbReference type="PROSITE-ProRule" id="PRU10007"/>
    </source>
</evidence>
<dbReference type="InterPro" id="IPR015590">
    <property type="entry name" value="Aldehyde_DH_dom"/>
</dbReference>
<dbReference type="Gene3D" id="3.40.605.10">
    <property type="entry name" value="Aldehyde Dehydrogenase, Chain A, domain 1"/>
    <property type="match status" value="1"/>
</dbReference>
<accession>A0A8J3W1T6</accession>
<name>A0A8J3W1T6_9ACTN</name>
<dbReference type="Pfam" id="PF00171">
    <property type="entry name" value="Aldedh"/>
    <property type="match status" value="1"/>
</dbReference>
<keyword evidence="2 4" id="KW-0560">Oxidoreductase</keyword>
<dbReference type="InterPro" id="IPR016161">
    <property type="entry name" value="Ald_DH/histidinol_DH"/>
</dbReference>
<evidence type="ECO:0000259" key="5">
    <source>
        <dbReference type="Pfam" id="PF00171"/>
    </source>
</evidence>
<protein>
    <submittedName>
        <fullName evidence="6">Betaine-aldehyde dehydrogenase</fullName>
    </submittedName>
</protein>
<feature type="domain" description="Aldehyde dehydrogenase" evidence="5">
    <location>
        <begin position="25"/>
        <end position="480"/>
    </location>
</feature>
<gene>
    <name evidence="6" type="ORF">Mth01_46760</name>
</gene>
<evidence type="ECO:0000313" key="7">
    <source>
        <dbReference type="Proteomes" id="UP000610966"/>
    </source>
</evidence>
<dbReference type="FunFam" id="3.40.605.10:FF:000007">
    <property type="entry name" value="NAD/NADP-dependent betaine aldehyde dehydrogenase"/>
    <property type="match status" value="1"/>
</dbReference>
<organism evidence="6 7">
    <name type="scientific">Sphaerimonospora thailandensis</name>
    <dbReference type="NCBI Taxonomy" id="795644"/>
    <lineage>
        <taxon>Bacteria</taxon>
        <taxon>Bacillati</taxon>
        <taxon>Actinomycetota</taxon>
        <taxon>Actinomycetes</taxon>
        <taxon>Streptosporangiales</taxon>
        <taxon>Streptosporangiaceae</taxon>
        <taxon>Sphaerimonospora</taxon>
    </lineage>
</organism>
<comment type="caution">
    <text evidence="6">The sequence shown here is derived from an EMBL/GenBank/DDBJ whole genome shotgun (WGS) entry which is preliminary data.</text>
</comment>
<dbReference type="InterPro" id="IPR016162">
    <property type="entry name" value="Ald_DH_N"/>
</dbReference>
<dbReference type="Gene3D" id="3.40.309.10">
    <property type="entry name" value="Aldehyde Dehydrogenase, Chain A, domain 2"/>
    <property type="match status" value="1"/>
</dbReference>
<comment type="similarity">
    <text evidence="1 4">Belongs to the aldehyde dehydrogenase family.</text>
</comment>
<proteinExistence type="inferred from homology"/>
<dbReference type="PROSITE" id="PS00687">
    <property type="entry name" value="ALDEHYDE_DEHYDR_GLU"/>
    <property type="match status" value="1"/>
</dbReference>
<dbReference type="InterPro" id="IPR016163">
    <property type="entry name" value="Ald_DH_C"/>
</dbReference>
<evidence type="ECO:0000256" key="4">
    <source>
        <dbReference type="RuleBase" id="RU003345"/>
    </source>
</evidence>
<evidence type="ECO:0000256" key="1">
    <source>
        <dbReference type="ARBA" id="ARBA00009986"/>
    </source>
</evidence>
<reference evidence="6" key="1">
    <citation type="submission" date="2021-01" db="EMBL/GenBank/DDBJ databases">
        <title>Whole genome shotgun sequence of Sphaerimonospora thailandensis NBRC 107569.</title>
        <authorList>
            <person name="Komaki H."/>
            <person name="Tamura T."/>
        </authorList>
    </citation>
    <scope>NUCLEOTIDE SEQUENCE</scope>
    <source>
        <strain evidence="6">NBRC 107569</strain>
    </source>
</reference>
<dbReference type="RefSeq" id="WP_204018084.1">
    <property type="nucleotide sequence ID" value="NZ_BOOG01000051.1"/>
</dbReference>
<sequence length="498" mass="52020">MNLQRPTNPTTVLEPGILVGGEWFDRGSAGTREHTDPTTESVQQAFPLAGRKEVDAAVRAARAAMPAWRAMALDHRQAILCRLGELIRAHAEELAVINALEVGTPAALSHSRYVNGHTFFDYYAGWLDKAMGDTLRLPGALDFTLLEPLGVIGAILTWNHPLANIQTTVAPALAAGCAVVIKPPEQAPFAALRFGRLCAEAGLPDGLVNVLPGDGTVGAEIVGHPGVDKVAFVGGLKTARHIQRAAAETLKPLVLELGGKSANVVFADADLDAAVTFALRFTSNSGQGCSLPSRLLVEGAVFDEVAARVAALVEQVPIGDPFTPGVQMGPVIDHGACDRILAVIDRAVTQRSGRLVTGGHRLDRTGYFLAPTVFADVPAGSELDTEEIFGPVLVVQRFDTEAEAIELANASMYGLAGYVHTANVDRAMRVAGALEVGSVGINGGGAPAGPFAPFGGVKQSGYGKAGGLAGLMEYLRVKNVLFNVSEVPTPNVGQGSLQ</sequence>
<dbReference type="CDD" id="cd07078">
    <property type="entry name" value="ALDH"/>
    <property type="match status" value="1"/>
</dbReference>
<dbReference type="PANTHER" id="PTHR11699">
    <property type="entry name" value="ALDEHYDE DEHYDROGENASE-RELATED"/>
    <property type="match status" value="1"/>
</dbReference>
<dbReference type="GO" id="GO:0016620">
    <property type="term" value="F:oxidoreductase activity, acting on the aldehyde or oxo group of donors, NAD or NADP as acceptor"/>
    <property type="evidence" value="ECO:0007669"/>
    <property type="project" value="InterPro"/>
</dbReference>
<dbReference type="AlphaFoldDB" id="A0A8J3W1T6"/>
<evidence type="ECO:0000256" key="2">
    <source>
        <dbReference type="ARBA" id="ARBA00023002"/>
    </source>
</evidence>